<feature type="transmembrane region" description="Helical" evidence="3">
    <location>
        <begin position="322"/>
        <end position="341"/>
    </location>
</feature>
<feature type="transmembrane region" description="Helical" evidence="3">
    <location>
        <begin position="636"/>
        <end position="655"/>
    </location>
</feature>
<feature type="transmembrane region" description="Helical" evidence="3">
    <location>
        <begin position="515"/>
        <end position="532"/>
    </location>
</feature>
<feature type="coiled-coil region" evidence="1">
    <location>
        <begin position="2"/>
        <end position="29"/>
    </location>
</feature>
<feature type="transmembrane region" description="Helical" evidence="3">
    <location>
        <begin position="292"/>
        <end position="310"/>
    </location>
</feature>
<feature type="transmembrane region" description="Helical" evidence="3">
    <location>
        <begin position="129"/>
        <end position="153"/>
    </location>
</feature>
<feature type="region of interest" description="Disordered" evidence="2">
    <location>
        <begin position="56"/>
        <end position="94"/>
    </location>
</feature>
<feature type="transmembrane region" description="Helical" evidence="3">
    <location>
        <begin position="488"/>
        <end position="509"/>
    </location>
</feature>
<keyword evidence="3" id="KW-0472">Membrane</keyword>
<dbReference type="Pfam" id="PF10101">
    <property type="entry name" value="DUF2339"/>
    <property type="match status" value="1"/>
</dbReference>
<organism evidence="4 5">
    <name type="scientific">Ureibacillus galli</name>
    <dbReference type="NCBI Taxonomy" id="2762222"/>
    <lineage>
        <taxon>Bacteria</taxon>
        <taxon>Bacillati</taxon>
        <taxon>Bacillota</taxon>
        <taxon>Bacilli</taxon>
        <taxon>Bacillales</taxon>
        <taxon>Caryophanaceae</taxon>
        <taxon>Ureibacillus</taxon>
    </lineage>
</organism>
<feature type="transmembrane region" description="Helical" evidence="3">
    <location>
        <begin position="690"/>
        <end position="707"/>
    </location>
</feature>
<evidence type="ECO:0000256" key="1">
    <source>
        <dbReference type="SAM" id="Coils"/>
    </source>
</evidence>
<feature type="transmembrane region" description="Helical" evidence="3">
    <location>
        <begin position="241"/>
        <end position="260"/>
    </location>
</feature>
<dbReference type="PANTHER" id="PTHR38434:SF1">
    <property type="entry name" value="BLL2549 PROTEIN"/>
    <property type="match status" value="1"/>
</dbReference>
<dbReference type="InterPro" id="IPR019286">
    <property type="entry name" value="DUF2339_TM"/>
</dbReference>
<accession>A0ABR8XF34</accession>
<feature type="compositionally biased region" description="Polar residues" evidence="2">
    <location>
        <begin position="56"/>
        <end position="74"/>
    </location>
</feature>
<feature type="transmembrane region" description="Helical" evidence="3">
    <location>
        <begin position="165"/>
        <end position="188"/>
    </location>
</feature>
<feature type="transmembrane region" description="Helical" evidence="3">
    <location>
        <begin position="396"/>
        <end position="415"/>
    </location>
</feature>
<keyword evidence="3" id="KW-0812">Transmembrane</keyword>
<evidence type="ECO:0000256" key="2">
    <source>
        <dbReference type="SAM" id="MobiDB-lite"/>
    </source>
</evidence>
<dbReference type="EMBL" id="JACSQA010000025">
    <property type="protein sequence ID" value="MBD8027838.1"/>
    <property type="molecule type" value="Genomic_DNA"/>
</dbReference>
<feature type="transmembrane region" description="Helical" evidence="3">
    <location>
        <begin position="605"/>
        <end position="624"/>
    </location>
</feature>
<feature type="transmembrane region" description="Helical" evidence="3">
    <location>
        <begin position="450"/>
        <end position="467"/>
    </location>
</feature>
<feature type="transmembrane region" description="Helical" evidence="3">
    <location>
        <begin position="219"/>
        <end position="235"/>
    </location>
</feature>
<dbReference type="PANTHER" id="PTHR38434">
    <property type="entry name" value="BLL2549 PROTEIN"/>
    <property type="match status" value="1"/>
</dbReference>
<keyword evidence="3" id="KW-1133">Transmembrane helix</keyword>
<feature type="transmembrane region" description="Helical" evidence="3">
    <location>
        <begin position="267"/>
        <end position="286"/>
    </location>
</feature>
<comment type="caution">
    <text evidence="4">The sequence shown here is derived from an EMBL/GenBank/DDBJ whole genome shotgun (WGS) entry which is preliminary data.</text>
</comment>
<feature type="transmembrane region" description="Helical" evidence="3">
    <location>
        <begin position="194"/>
        <end position="214"/>
    </location>
</feature>
<dbReference type="Proteomes" id="UP000640930">
    <property type="component" value="Unassembled WGS sequence"/>
</dbReference>
<dbReference type="RefSeq" id="WP_191708258.1">
    <property type="nucleotide sequence ID" value="NZ_JACSQA010000025.1"/>
</dbReference>
<gene>
    <name evidence="4" type="ORF">H9636_14390</name>
</gene>
<keyword evidence="1" id="KW-0175">Coiled coil</keyword>
<evidence type="ECO:0000313" key="4">
    <source>
        <dbReference type="EMBL" id="MBD8027838.1"/>
    </source>
</evidence>
<evidence type="ECO:0008006" key="6">
    <source>
        <dbReference type="Google" id="ProtNLM"/>
    </source>
</evidence>
<evidence type="ECO:0000313" key="5">
    <source>
        <dbReference type="Proteomes" id="UP000640930"/>
    </source>
</evidence>
<sequence length="720" mass="82683">MQNDIEKRVAFLEKEVHNLRLELHQLKSATKDVEQPFPIVMKETSEKGHKEIQRVNNHTNDSVENIRPKNQTIQKPKERPQKVQQPMKQPLPPKKQKSFEEIIVWSLPKIFMVILVLGVLWGLKLISDFGLLSTVVKLVLAYGLSIGLFIIAFTMDKKKKDTTQVLTVVLYGGTFIIGILTTAAGAIIYEVLGLYFALFITFIYIAYGVSICYVKKNEVLSIFVIFTSLLLPYLLEYMNFNGPSILLYVLIIFIAMQLVFIKHIQKIALYISYSFSLLAIMIIWILNQEQPWFYLASAIILNVFLLYVWWHQNKLRGKTIALHEGLLFSLSGLTIAMINLISNEPELALLSLTIVYMVFAYYAYQSKMKQLVDVMGTLSLLSLFNLLLALELSSSLDIVLFPLCAFISVMLAIRIGAKMMKITYSILFTISVFSHLLLSDVKPFWTIEHANYLFILLYLIVIFLFEQKHQNVQVEGKAKVNLSFSGDILPIVITGFFFYYVNIFNYSYISQEYPYATYILLAFMMFVSFFMPKHLTGRLLKYVFIFAFAISMINLLPSHYVFGMDIWLNIIARLVYVCSIIAFMVDILMKGYFYQTWIRKSKIDLDGLHTVCILAVMMLLYGLLNQLQFDQLISPIFVIASKTILLFIVSSISLWISTIQPFRKIKVMGYVVIVFAIFKLVFFDLSSLNLFIRAILFISIGGLGLFLSNKLLSKKGKGEE</sequence>
<feature type="transmembrane region" description="Helical" evidence="3">
    <location>
        <begin position="347"/>
        <end position="364"/>
    </location>
</feature>
<name>A0ABR8XF34_9BACL</name>
<keyword evidence="5" id="KW-1185">Reference proteome</keyword>
<feature type="transmembrane region" description="Helical" evidence="3">
    <location>
        <begin position="102"/>
        <end position="123"/>
    </location>
</feature>
<feature type="transmembrane region" description="Helical" evidence="3">
    <location>
        <begin position="667"/>
        <end position="684"/>
    </location>
</feature>
<feature type="transmembrane region" description="Helical" evidence="3">
    <location>
        <begin position="566"/>
        <end position="585"/>
    </location>
</feature>
<proteinExistence type="predicted"/>
<reference evidence="4 5" key="1">
    <citation type="submission" date="2020-08" db="EMBL/GenBank/DDBJ databases">
        <title>A Genomic Blueprint of the Chicken Gut Microbiome.</title>
        <authorList>
            <person name="Gilroy R."/>
            <person name="Ravi A."/>
            <person name="Getino M."/>
            <person name="Pursley I."/>
            <person name="Horton D.L."/>
            <person name="Alikhan N.-F."/>
            <person name="Baker D."/>
            <person name="Gharbi K."/>
            <person name="Hall N."/>
            <person name="Watson M."/>
            <person name="Adriaenssens E.M."/>
            <person name="Foster-Nyarko E."/>
            <person name="Jarju S."/>
            <person name="Secka A."/>
            <person name="Antonio M."/>
            <person name="Oren A."/>
            <person name="Chaudhuri R."/>
            <person name="La Ragione R.M."/>
            <person name="Hildebrand F."/>
            <person name="Pallen M.J."/>
        </authorList>
    </citation>
    <scope>NUCLEOTIDE SEQUENCE [LARGE SCALE GENOMIC DNA]</scope>
    <source>
        <strain evidence="4 5">Re31</strain>
    </source>
</reference>
<feature type="transmembrane region" description="Helical" evidence="3">
    <location>
        <begin position="422"/>
        <end position="438"/>
    </location>
</feature>
<protein>
    <recommendedName>
        <fullName evidence="6">DUF2339 domain-containing protein</fullName>
    </recommendedName>
</protein>
<evidence type="ECO:0000256" key="3">
    <source>
        <dbReference type="SAM" id="Phobius"/>
    </source>
</evidence>
<feature type="transmembrane region" description="Helical" evidence="3">
    <location>
        <begin position="539"/>
        <end position="560"/>
    </location>
</feature>
<feature type="transmembrane region" description="Helical" evidence="3">
    <location>
        <begin position="371"/>
        <end position="390"/>
    </location>
</feature>